<dbReference type="RefSeq" id="WP_051764846.1">
    <property type="nucleotide sequence ID" value="NZ_CP034550.1"/>
</dbReference>
<name>A0A5Q0H4I3_SACSY</name>
<dbReference type="Pfam" id="PF03704">
    <property type="entry name" value="BTAD"/>
    <property type="match status" value="1"/>
</dbReference>
<evidence type="ECO:0000256" key="1">
    <source>
        <dbReference type="ARBA" id="ARBA00005820"/>
    </source>
</evidence>
<comment type="similarity">
    <text evidence="1">Belongs to the AfsR/DnrI/RedD regulatory family.</text>
</comment>
<dbReference type="InterPro" id="IPR011990">
    <property type="entry name" value="TPR-like_helical_dom_sf"/>
</dbReference>
<protein>
    <submittedName>
        <fullName evidence="7">AfsR/SARP family transcriptional regulator</fullName>
    </submittedName>
</protein>
<evidence type="ECO:0000256" key="2">
    <source>
        <dbReference type="ARBA" id="ARBA00023015"/>
    </source>
</evidence>
<dbReference type="SUPFAM" id="SSF48452">
    <property type="entry name" value="TPR-like"/>
    <property type="match status" value="1"/>
</dbReference>
<dbReference type="CDD" id="cd15831">
    <property type="entry name" value="BTAD"/>
    <property type="match status" value="1"/>
</dbReference>
<dbReference type="EMBL" id="CP034550">
    <property type="protein sequence ID" value="QFZ20652.1"/>
    <property type="molecule type" value="Genomic_DNA"/>
</dbReference>
<dbReference type="Gene3D" id="1.25.40.10">
    <property type="entry name" value="Tetratricopeptide repeat domain"/>
    <property type="match status" value="1"/>
</dbReference>
<keyword evidence="3 5" id="KW-0238">DNA-binding</keyword>
<dbReference type="InterPro" id="IPR036388">
    <property type="entry name" value="WH-like_DNA-bd_sf"/>
</dbReference>
<dbReference type="KEGG" id="ssyi:EKG83_27490"/>
<accession>A0A5Q0H4I3</accession>
<sequence length="326" mass="35346">MEFRILGPLEVRFDGQPVRIGGARQQRLLALLLLAANRVVLVERLVDELWSSPPRSARQQIHNAIASLRRTLAEHSADVHIRWTEAGYLLDVPESSIDVNQFLGLLDEARQAETRGRLTEAVAALRGALDMWRGDVLAGLGGTVVENAVAGLHEQRLGAVETLMSLRLRTGETGSVVSELRQLVNEHPLRDSLRISLMQALYRSGRQADALAVYDDGRRMLADDLGLDPSPELQRVHADVLRGTLESAPAPTEPGADPSEVQGVRSYLPHDISDFSGRSAELLQLRAATRATSPTAITISAVDGMGGVGKTTLAVHLAHRVAGDWA</sequence>
<dbReference type="PROSITE" id="PS51755">
    <property type="entry name" value="OMPR_PHOB"/>
    <property type="match status" value="1"/>
</dbReference>
<dbReference type="InterPro" id="IPR005158">
    <property type="entry name" value="BTAD"/>
</dbReference>
<dbReference type="InterPro" id="IPR027417">
    <property type="entry name" value="P-loop_NTPase"/>
</dbReference>
<keyword evidence="8" id="KW-1185">Reference proteome</keyword>
<evidence type="ECO:0000259" key="6">
    <source>
        <dbReference type="PROSITE" id="PS51755"/>
    </source>
</evidence>
<dbReference type="Proteomes" id="UP000325787">
    <property type="component" value="Chromosome"/>
</dbReference>
<dbReference type="Pfam" id="PF00486">
    <property type="entry name" value="Trans_reg_C"/>
    <property type="match status" value="1"/>
</dbReference>
<evidence type="ECO:0000256" key="4">
    <source>
        <dbReference type="ARBA" id="ARBA00023163"/>
    </source>
</evidence>
<dbReference type="PANTHER" id="PTHR35807:SF1">
    <property type="entry name" value="TRANSCRIPTIONAL REGULATOR REDD"/>
    <property type="match status" value="1"/>
</dbReference>
<organism evidence="7 8">
    <name type="scientific">Saccharothrix syringae</name>
    <name type="common">Nocardiopsis syringae</name>
    <dbReference type="NCBI Taxonomy" id="103733"/>
    <lineage>
        <taxon>Bacteria</taxon>
        <taxon>Bacillati</taxon>
        <taxon>Actinomycetota</taxon>
        <taxon>Actinomycetes</taxon>
        <taxon>Pseudonocardiales</taxon>
        <taxon>Pseudonocardiaceae</taxon>
        <taxon>Saccharothrix</taxon>
    </lineage>
</organism>
<dbReference type="GO" id="GO:0000160">
    <property type="term" value="P:phosphorelay signal transduction system"/>
    <property type="evidence" value="ECO:0007669"/>
    <property type="project" value="InterPro"/>
</dbReference>
<proteinExistence type="inferred from homology"/>
<dbReference type="Gene3D" id="1.10.10.10">
    <property type="entry name" value="Winged helix-like DNA-binding domain superfamily/Winged helix DNA-binding domain"/>
    <property type="match status" value="1"/>
</dbReference>
<dbReference type="SMART" id="SM00862">
    <property type="entry name" value="Trans_reg_C"/>
    <property type="match status" value="1"/>
</dbReference>
<dbReference type="OrthoDB" id="4336084at2"/>
<feature type="domain" description="OmpR/PhoB-type" evidence="6">
    <location>
        <begin position="1"/>
        <end position="92"/>
    </location>
</feature>
<gene>
    <name evidence="7" type="ORF">EKG83_27490</name>
</gene>
<dbReference type="GO" id="GO:0006355">
    <property type="term" value="P:regulation of DNA-templated transcription"/>
    <property type="evidence" value="ECO:0007669"/>
    <property type="project" value="InterPro"/>
</dbReference>
<dbReference type="InterPro" id="IPR016032">
    <property type="entry name" value="Sig_transdc_resp-reg_C-effctor"/>
</dbReference>
<dbReference type="InterPro" id="IPR051677">
    <property type="entry name" value="AfsR-DnrI-RedD_regulator"/>
</dbReference>
<dbReference type="SUPFAM" id="SSF52540">
    <property type="entry name" value="P-loop containing nucleoside triphosphate hydrolases"/>
    <property type="match status" value="1"/>
</dbReference>
<reference evidence="8" key="1">
    <citation type="journal article" date="2021" name="Curr. Microbiol.">
        <title>Complete genome of nocamycin-producing strain Saccharothrix syringae NRRL B-16468 reveals the biosynthetic potential for secondary metabolites.</title>
        <authorList>
            <person name="Mo X."/>
            <person name="Yang S."/>
        </authorList>
    </citation>
    <scope>NUCLEOTIDE SEQUENCE [LARGE SCALE GENOMIC DNA]</scope>
    <source>
        <strain evidence="8">ATCC 51364 / DSM 43886 / JCM 6844 / KCTC 9398 / NBRC 14523 / NRRL B-16468 / INA 2240</strain>
    </source>
</reference>
<dbReference type="GO" id="GO:0003677">
    <property type="term" value="F:DNA binding"/>
    <property type="evidence" value="ECO:0007669"/>
    <property type="project" value="UniProtKB-UniRule"/>
</dbReference>
<dbReference type="PANTHER" id="PTHR35807">
    <property type="entry name" value="TRANSCRIPTIONAL REGULATOR REDD-RELATED"/>
    <property type="match status" value="1"/>
</dbReference>
<evidence type="ECO:0000256" key="3">
    <source>
        <dbReference type="ARBA" id="ARBA00023125"/>
    </source>
</evidence>
<keyword evidence="2" id="KW-0805">Transcription regulation</keyword>
<dbReference type="SMART" id="SM01043">
    <property type="entry name" value="BTAD"/>
    <property type="match status" value="1"/>
</dbReference>
<evidence type="ECO:0000313" key="7">
    <source>
        <dbReference type="EMBL" id="QFZ20652.1"/>
    </source>
</evidence>
<keyword evidence="4" id="KW-0804">Transcription</keyword>
<dbReference type="Gene3D" id="3.40.50.300">
    <property type="entry name" value="P-loop containing nucleotide triphosphate hydrolases"/>
    <property type="match status" value="1"/>
</dbReference>
<evidence type="ECO:0000313" key="8">
    <source>
        <dbReference type="Proteomes" id="UP000325787"/>
    </source>
</evidence>
<dbReference type="AlphaFoldDB" id="A0A5Q0H4I3"/>
<dbReference type="SUPFAM" id="SSF46894">
    <property type="entry name" value="C-terminal effector domain of the bipartite response regulators"/>
    <property type="match status" value="1"/>
</dbReference>
<dbReference type="InterPro" id="IPR001867">
    <property type="entry name" value="OmpR/PhoB-type_DNA-bd"/>
</dbReference>
<evidence type="ECO:0000256" key="5">
    <source>
        <dbReference type="PROSITE-ProRule" id="PRU01091"/>
    </source>
</evidence>
<feature type="DNA-binding region" description="OmpR/PhoB-type" evidence="5">
    <location>
        <begin position="1"/>
        <end position="92"/>
    </location>
</feature>